<dbReference type="Proteomes" id="UP000053766">
    <property type="component" value="Unassembled WGS sequence"/>
</dbReference>
<evidence type="ECO:0000313" key="2">
    <source>
        <dbReference type="Proteomes" id="UP000053766"/>
    </source>
</evidence>
<reference evidence="1 2" key="1">
    <citation type="submission" date="2013-11" db="EMBL/GenBank/DDBJ databases">
        <title>Draft genome of the bovine lungworm Dictyocaulus viviparus.</title>
        <authorList>
            <person name="Mitreva M."/>
        </authorList>
    </citation>
    <scope>NUCLEOTIDE SEQUENCE [LARGE SCALE GENOMIC DNA]</scope>
    <source>
        <strain evidence="1 2">HannoverDv2000</strain>
    </source>
</reference>
<gene>
    <name evidence="1" type="ORF">DICVIV_00298</name>
</gene>
<protein>
    <submittedName>
        <fullName evidence="1">Uncharacterized protein</fullName>
    </submittedName>
</protein>
<reference evidence="2" key="2">
    <citation type="journal article" date="2016" name="Sci. Rep.">
        <title>Dictyocaulus viviparus genome, variome and transcriptome elucidate lungworm biology and support future intervention.</title>
        <authorList>
            <person name="McNulty S.N."/>
            <person name="Strube C."/>
            <person name="Rosa B.A."/>
            <person name="Martin J.C."/>
            <person name="Tyagi R."/>
            <person name="Choi Y.J."/>
            <person name="Wang Q."/>
            <person name="Hallsworth Pepin K."/>
            <person name="Zhang X."/>
            <person name="Ozersky P."/>
            <person name="Wilson R.K."/>
            <person name="Sternberg P.W."/>
            <person name="Gasser R.B."/>
            <person name="Mitreva M."/>
        </authorList>
    </citation>
    <scope>NUCLEOTIDE SEQUENCE [LARGE SCALE GENOMIC DNA]</scope>
    <source>
        <strain evidence="2">HannoverDv2000</strain>
    </source>
</reference>
<keyword evidence="2" id="KW-1185">Reference proteome</keyword>
<proteinExistence type="predicted"/>
<evidence type="ECO:0000313" key="1">
    <source>
        <dbReference type="EMBL" id="KJH53553.1"/>
    </source>
</evidence>
<dbReference type="EMBL" id="KN716151">
    <property type="protein sequence ID" value="KJH53553.1"/>
    <property type="molecule type" value="Genomic_DNA"/>
</dbReference>
<dbReference type="OrthoDB" id="70770at2759"/>
<accession>A0A0D8Y9M5</accession>
<organism evidence="1 2">
    <name type="scientific">Dictyocaulus viviparus</name>
    <name type="common">Bovine lungworm</name>
    <dbReference type="NCBI Taxonomy" id="29172"/>
    <lineage>
        <taxon>Eukaryota</taxon>
        <taxon>Metazoa</taxon>
        <taxon>Ecdysozoa</taxon>
        <taxon>Nematoda</taxon>
        <taxon>Chromadorea</taxon>
        <taxon>Rhabditida</taxon>
        <taxon>Rhabditina</taxon>
        <taxon>Rhabditomorpha</taxon>
        <taxon>Strongyloidea</taxon>
        <taxon>Metastrongylidae</taxon>
        <taxon>Dictyocaulus</taxon>
    </lineage>
</organism>
<name>A0A0D8Y9M5_DICVI</name>
<dbReference type="AlphaFoldDB" id="A0A0D8Y9M5"/>
<sequence>MLTARDIVPVITAGVPRSVVRTSHRNNLEKKEKKVERLFATPNAKIEEREPLQEDEEELVSNDVSPSVNWEGRWFGCGTDDEYCMNTVLLKER</sequence>